<dbReference type="GO" id="GO:0009396">
    <property type="term" value="P:folic acid-containing compound biosynthetic process"/>
    <property type="evidence" value="ECO:0007669"/>
    <property type="project" value="TreeGrafter"/>
</dbReference>
<dbReference type="EC" id="6.3.3.2" evidence="5"/>
<evidence type="ECO:0000313" key="8">
    <source>
        <dbReference type="Proteomes" id="UP000266492"/>
    </source>
</evidence>
<keyword evidence="5" id="KW-0460">Magnesium</keyword>
<dbReference type="EMBL" id="QRVZ01000015">
    <property type="protein sequence ID" value="RGS81823.1"/>
    <property type="molecule type" value="Genomic_DNA"/>
</dbReference>
<dbReference type="InterPro" id="IPR024185">
    <property type="entry name" value="FTHF_cligase-like_sf"/>
</dbReference>
<name>A0A395VY89_BACOV</name>
<dbReference type="PANTHER" id="PTHR23407:SF1">
    <property type="entry name" value="5-FORMYLTETRAHYDROFOLATE CYCLO-LIGASE"/>
    <property type="match status" value="1"/>
</dbReference>
<comment type="caution">
    <text evidence="7">The sequence shown here is derived from an EMBL/GenBank/DDBJ whole genome shotgun (WGS) entry which is preliminary data.</text>
</comment>
<feature type="binding site" evidence="4">
    <location>
        <begin position="4"/>
        <end position="8"/>
    </location>
    <ligand>
        <name>ATP</name>
        <dbReference type="ChEBI" id="CHEBI:30616"/>
    </ligand>
</feature>
<organism evidence="7 8">
    <name type="scientific">Bacteroides ovatus</name>
    <dbReference type="NCBI Taxonomy" id="28116"/>
    <lineage>
        <taxon>Bacteria</taxon>
        <taxon>Pseudomonadati</taxon>
        <taxon>Bacteroidota</taxon>
        <taxon>Bacteroidia</taxon>
        <taxon>Bacteroidales</taxon>
        <taxon>Bacteroidaceae</taxon>
        <taxon>Bacteroides</taxon>
    </lineage>
</organism>
<proteinExistence type="inferred from homology"/>
<evidence type="ECO:0000313" key="6">
    <source>
        <dbReference type="EMBL" id="KAA3808511.1"/>
    </source>
</evidence>
<evidence type="ECO:0000256" key="2">
    <source>
        <dbReference type="ARBA" id="ARBA00022741"/>
    </source>
</evidence>
<dbReference type="Proteomes" id="UP000460135">
    <property type="component" value="Unassembled WGS sequence"/>
</dbReference>
<dbReference type="PANTHER" id="PTHR23407">
    <property type="entry name" value="ATPASE INHIBITOR/5-FORMYLTETRAHYDROFOLATE CYCLO-LIGASE"/>
    <property type="match status" value="1"/>
</dbReference>
<dbReference type="EMBL" id="VWLX01000002">
    <property type="protein sequence ID" value="KAA3808511.1"/>
    <property type="molecule type" value="Genomic_DNA"/>
</dbReference>
<protein>
    <recommendedName>
        <fullName evidence="5">5-formyltetrahydrofolate cyclo-ligase</fullName>
        <ecNumber evidence="5">6.3.3.2</ecNumber>
    </recommendedName>
</protein>
<dbReference type="Pfam" id="PF01812">
    <property type="entry name" value="5-FTHF_cyc-lig"/>
    <property type="match status" value="1"/>
</dbReference>
<evidence type="ECO:0000256" key="1">
    <source>
        <dbReference type="ARBA" id="ARBA00010638"/>
    </source>
</evidence>
<gene>
    <name evidence="7" type="ORF">DWX70_17850</name>
    <name evidence="6" type="ORF">F3F51_03850</name>
</gene>
<dbReference type="InterPro" id="IPR037171">
    <property type="entry name" value="NagB/RpiA_transferase-like"/>
</dbReference>
<comment type="catalytic activity">
    <reaction evidence="5">
        <text>(6S)-5-formyl-5,6,7,8-tetrahydrofolate + ATP = (6R)-5,10-methenyltetrahydrofolate + ADP + phosphate</text>
        <dbReference type="Rhea" id="RHEA:10488"/>
        <dbReference type="ChEBI" id="CHEBI:30616"/>
        <dbReference type="ChEBI" id="CHEBI:43474"/>
        <dbReference type="ChEBI" id="CHEBI:57455"/>
        <dbReference type="ChEBI" id="CHEBI:57457"/>
        <dbReference type="ChEBI" id="CHEBI:456216"/>
        <dbReference type="EC" id="6.3.3.2"/>
    </reaction>
</comment>
<dbReference type="InterPro" id="IPR002698">
    <property type="entry name" value="FTHF_cligase"/>
</dbReference>
<evidence type="ECO:0000313" key="7">
    <source>
        <dbReference type="EMBL" id="RGS81823.1"/>
    </source>
</evidence>
<dbReference type="Gene3D" id="3.40.50.10420">
    <property type="entry name" value="NagB/RpiA/CoA transferase-like"/>
    <property type="match status" value="1"/>
</dbReference>
<sequence>MERKKELRKHIALLKTQHADSTMRKLQSANILAALEAHPAFRAANTVLLYHSLNDEVDTHAFIQKWSSEKRILLPVVVGDDLELRMYTGPEDMSISGIYGIAEPTGEIFTDYADIDFIVVPGVAFDAKGNRLGRGKGYYDRLLPRIPSAYKAGICFPFQLVKEVPAESFDIRMDIIITINEDELSHPHHPLPSCDRE</sequence>
<evidence type="ECO:0000256" key="5">
    <source>
        <dbReference type="RuleBase" id="RU361279"/>
    </source>
</evidence>
<dbReference type="SUPFAM" id="SSF100950">
    <property type="entry name" value="NagB/RpiA/CoA transferase-like"/>
    <property type="match status" value="1"/>
</dbReference>
<comment type="similarity">
    <text evidence="1 5">Belongs to the 5-formyltetrahydrofolate cyclo-ligase family.</text>
</comment>
<evidence type="ECO:0000256" key="4">
    <source>
        <dbReference type="PIRSR" id="PIRSR006806-1"/>
    </source>
</evidence>
<evidence type="ECO:0000313" key="9">
    <source>
        <dbReference type="Proteomes" id="UP000460135"/>
    </source>
</evidence>
<dbReference type="Proteomes" id="UP000266492">
    <property type="component" value="Unassembled WGS sequence"/>
</dbReference>
<dbReference type="GO" id="GO:0035999">
    <property type="term" value="P:tetrahydrofolate interconversion"/>
    <property type="evidence" value="ECO:0007669"/>
    <property type="project" value="TreeGrafter"/>
</dbReference>
<dbReference type="GO" id="GO:0030272">
    <property type="term" value="F:5-formyltetrahydrofolate cyclo-ligase activity"/>
    <property type="evidence" value="ECO:0007669"/>
    <property type="project" value="UniProtKB-EC"/>
</dbReference>
<accession>A0A395VY89</accession>
<comment type="cofactor">
    <cofactor evidence="5">
        <name>Mg(2+)</name>
        <dbReference type="ChEBI" id="CHEBI:18420"/>
    </cofactor>
</comment>
<dbReference type="GO" id="GO:0046872">
    <property type="term" value="F:metal ion binding"/>
    <property type="evidence" value="ECO:0007669"/>
    <property type="project" value="UniProtKB-KW"/>
</dbReference>
<dbReference type="NCBIfam" id="TIGR02727">
    <property type="entry name" value="MTHFS_bact"/>
    <property type="match status" value="1"/>
</dbReference>
<dbReference type="AlphaFoldDB" id="A0A395VY89"/>
<keyword evidence="5" id="KW-0479">Metal-binding</keyword>
<dbReference type="PIRSF" id="PIRSF006806">
    <property type="entry name" value="FTHF_cligase"/>
    <property type="match status" value="1"/>
</dbReference>
<reference evidence="6 9" key="2">
    <citation type="journal article" date="2019" name="Nat. Med.">
        <title>A library of human gut bacterial isolates paired with longitudinal multiomics data enables mechanistic microbiome research.</title>
        <authorList>
            <person name="Poyet M."/>
            <person name="Groussin M."/>
            <person name="Gibbons S.M."/>
            <person name="Avila-Pacheco J."/>
            <person name="Jiang X."/>
            <person name="Kearney S.M."/>
            <person name="Perrotta A.R."/>
            <person name="Berdy B."/>
            <person name="Zhao S."/>
            <person name="Lieberman T.D."/>
            <person name="Swanson P.K."/>
            <person name="Smith M."/>
            <person name="Roesemann S."/>
            <person name="Alexander J.E."/>
            <person name="Rich S.A."/>
            <person name="Livny J."/>
            <person name="Vlamakis H."/>
            <person name="Clish C."/>
            <person name="Bullock K."/>
            <person name="Deik A."/>
            <person name="Scott J."/>
            <person name="Pierce K.A."/>
            <person name="Xavier R.J."/>
            <person name="Alm E.J."/>
        </authorList>
    </citation>
    <scope>NUCLEOTIDE SEQUENCE [LARGE SCALE GENOMIC DNA]</scope>
    <source>
        <strain evidence="6 9">BIOML-A183</strain>
    </source>
</reference>
<reference evidence="7 8" key="1">
    <citation type="submission" date="2018-08" db="EMBL/GenBank/DDBJ databases">
        <title>A genome reference for cultivated species of the human gut microbiota.</title>
        <authorList>
            <person name="Zou Y."/>
            <person name="Xue W."/>
            <person name="Luo G."/>
        </authorList>
    </citation>
    <scope>NUCLEOTIDE SEQUENCE [LARGE SCALE GENOMIC DNA]</scope>
    <source>
        <strain evidence="7 8">AF20-9LB</strain>
    </source>
</reference>
<keyword evidence="3 4" id="KW-0067">ATP-binding</keyword>
<feature type="binding site" evidence="4">
    <location>
        <position position="56"/>
    </location>
    <ligand>
        <name>substrate</name>
    </ligand>
</feature>
<evidence type="ECO:0000256" key="3">
    <source>
        <dbReference type="ARBA" id="ARBA00022840"/>
    </source>
</evidence>
<dbReference type="GO" id="GO:0005524">
    <property type="term" value="F:ATP binding"/>
    <property type="evidence" value="ECO:0007669"/>
    <property type="project" value="UniProtKB-KW"/>
</dbReference>
<keyword evidence="2 4" id="KW-0547">Nucleotide-binding</keyword>
<keyword evidence="7" id="KW-0436">Ligase</keyword>
<feature type="binding site" evidence="4">
    <location>
        <begin position="131"/>
        <end position="139"/>
    </location>
    <ligand>
        <name>ATP</name>
        <dbReference type="ChEBI" id="CHEBI:30616"/>
    </ligand>
</feature>